<protein>
    <submittedName>
        <fullName evidence="1">Uncharacterized protein</fullName>
    </submittedName>
</protein>
<organism evidence="1 2">
    <name type="scientific">Pseudomonas pergaminensis</name>
    <dbReference type="NCBI Taxonomy" id="2853159"/>
    <lineage>
        <taxon>Bacteria</taxon>
        <taxon>Pseudomonadati</taxon>
        <taxon>Pseudomonadota</taxon>
        <taxon>Gammaproteobacteria</taxon>
        <taxon>Pseudomonadales</taxon>
        <taxon>Pseudomonadaceae</taxon>
        <taxon>Pseudomonas</taxon>
    </lineage>
</organism>
<dbReference type="KEGG" id="ppeg:KUA23_12140"/>
<gene>
    <name evidence="1" type="ORF">KUA23_12140</name>
</gene>
<dbReference type="AlphaFoldDB" id="A0ABD7TP24"/>
<dbReference type="Proteomes" id="UP001056907">
    <property type="component" value="Chromosome"/>
</dbReference>
<dbReference type="EMBL" id="CP078013">
    <property type="protein sequence ID" value="USW03393.1"/>
    <property type="molecule type" value="Genomic_DNA"/>
</dbReference>
<reference evidence="1" key="2">
    <citation type="submission" date="2024-04" db="EMBL/GenBank/DDBJ databases">
        <authorList>
            <person name="Diaz M."/>
            <person name="Bach T."/>
            <person name="Gonzalez Anta G."/>
            <person name="Agaras B."/>
            <person name="Wibberg D."/>
            <person name="Noguera F."/>
            <person name="Canciani W."/>
            <person name="Ybarra T."/>
            <person name="Nunez M.L."/>
            <person name="Valverde C."/>
        </authorList>
    </citation>
    <scope>NUCLEOTIDE SEQUENCE</scope>
    <source>
        <strain evidence="1">1008</strain>
    </source>
</reference>
<reference evidence="1" key="1">
    <citation type="journal article" date="2022" name="Front. Plant Sci.">
        <title>Agronomic efficiency and genome mining analysis of the wheat-biostimulant rhizospheric bacterium Pseudomonas pergaminensis sp. nov. strain 1008T.</title>
        <authorList>
            <person name="Diaz M."/>
            <person name="Bach T."/>
            <person name="Gonzalez Anta G."/>
            <person name="Agaras B."/>
            <person name="Wibberg D."/>
            <person name="Noguera F."/>
            <person name="Canciani W."/>
            <person name="Valverde C."/>
        </authorList>
    </citation>
    <scope>NUCLEOTIDE SEQUENCE</scope>
    <source>
        <strain evidence="1">1008</strain>
    </source>
</reference>
<dbReference type="RefSeq" id="WP_252994018.1">
    <property type="nucleotide sequence ID" value="NZ_CP078013.2"/>
</dbReference>
<evidence type="ECO:0000313" key="1">
    <source>
        <dbReference type="EMBL" id="USW03393.1"/>
    </source>
</evidence>
<proteinExistence type="predicted"/>
<evidence type="ECO:0000313" key="2">
    <source>
        <dbReference type="Proteomes" id="UP001056907"/>
    </source>
</evidence>
<accession>A0ABD7TP24</accession>
<name>A0ABD7TP24_9PSED</name>
<sequence length="127" mass="14378">MKIKINQTHEDHNKVIVKFYSTNGNGIAFWNGTAPNIGDTPDVEMDIDEVLCWHKNIIPSPPKTPLITFSKNTTQIIARLIHDLDNDHAVLKLGQAIILIDIEEQHPQQSDFVQVTTTKLHLYPTNT</sequence>